<dbReference type="Gene3D" id="3.30.430.20">
    <property type="entry name" value="Gnk2 domain, C-X8-C-X2-C motif"/>
    <property type="match status" value="2"/>
</dbReference>
<keyword evidence="3" id="KW-0812">Transmembrane</keyword>
<keyword evidence="1 4" id="KW-0732">Signal</keyword>
<dbReference type="InterPro" id="IPR000719">
    <property type="entry name" value="Prot_kinase_dom"/>
</dbReference>
<feature type="domain" description="Gnk2-homologous" evidence="6">
    <location>
        <begin position="128"/>
        <end position="236"/>
    </location>
</feature>
<evidence type="ECO:0000256" key="4">
    <source>
        <dbReference type="SAM" id="SignalP"/>
    </source>
</evidence>
<dbReference type="Gene3D" id="3.30.200.20">
    <property type="entry name" value="Phosphorylase Kinase, domain 1"/>
    <property type="match status" value="1"/>
</dbReference>
<dbReference type="GO" id="GO:0004672">
    <property type="term" value="F:protein kinase activity"/>
    <property type="evidence" value="ECO:0007669"/>
    <property type="project" value="InterPro"/>
</dbReference>
<sequence length="399" mass="43885">MGFMHLLFVLSYVPISISLTTGKICYDTGNFTTNSNYANNRKNILSSLATDVKSNNGFFTGSTGQGSDEVYALALCRGDFSSEKCASCINSTSQDIMTECPNQKEALDMSSGCIVRYANRSFSGKMELYPVVRYYNVANITSDMTQFGKIWQNLMDSLCKKASMSYSQFRFATGEANLTAFQTIYALMQCTPDLSQIDCDSCLRQYIANYTSCCYGKQGAGFQGPSCMFRWELYPFYNAAIQNNDTRINPLLPPPSIPTLPPPSMPTHSTTMPGKGGNNKTKIVIISVSSFAAIAAALLGFYCYSSSLQKKRQKELEGGIFATDEDHSEEMHFFSLTTIKAATNNFSNENKLGEGGFGPVYKGQLLNGTKIAVKRLSMRSSQAKAFYHMHGSSGMKAKD</sequence>
<feature type="transmembrane region" description="Helical" evidence="3">
    <location>
        <begin position="283"/>
        <end position="304"/>
    </location>
</feature>
<evidence type="ECO:0000256" key="3">
    <source>
        <dbReference type="SAM" id="Phobius"/>
    </source>
</evidence>
<keyword evidence="3" id="KW-1133">Transmembrane helix</keyword>
<organism evidence="7 8">
    <name type="scientific">Acer negundo</name>
    <name type="common">Box elder</name>
    <dbReference type="NCBI Taxonomy" id="4023"/>
    <lineage>
        <taxon>Eukaryota</taxon>
        <taxon>Viridiplantae</taxon>
        <taxon>Streptophyta</taxon>
        <taxon>Embryophyta</taxon>
        <taxon>Tracheophyta</taxon>
        <taxon>Spermatophyta</taxon>
        <taxon>Magnoliopsida</taxon>
        <taxon>eudicotyledons</taxon>
        <taxon>Gunneridae</taxon>
        <taxon>Pentapetalae</taxon>
        <taxon>rosids</taxon>
        <taxon>malvids</taxon>
        <taxon>Sapindales</taxon>
        <taxon>Sapindaceae</taxon>
        <taxon>Hippocastanoideae</taxon>
        <taxon>Acereae</taxon>
        <taxon>Acer</taxon>
    </lineage>
</organism>
<dbReference type="PROSITE" id="PS50011">
    <property type="entry name" value="PROTEIN_KINASE_DOM"/>
    <property type="match status" value="1"/>
</dbReference>
<dbReference type="FunFam" id="3.30.430.20:FF:000007">
    <property type="entry name" value="Cysteine-rich receptor-like protein kinase 11"/>
    <property type="match status" value="1"/>
</dbReference>
<dbReference type="GO" id="GO:0005524">
    <property type="term" value="F:ATP binding"/>
    <property type="evidence" value="ECO:0007669"/>
    <property type="project" value="InterPro"/>
</dbReference>
<evidence type="ECO:0000313" key="8">
    <source>
        <dbReference type="Proteomes" id="UP001064489"/>
    </source>
</evidence>
<dbReference type="PROSITE" id="PS51473">
    <property type="entry name" value="GNK2"/>
    <property type="match status" value="2"/>
</dbReference>
<feature type="domain" description="Protein kinase" evidence="5">
    <location>
        <begin position="346"/>
        <end position="399"/>
    </location>
</feature>
<feature type="signal peptide" evidence="4">
    <location>
        <begin position="1"/>
        <end position="22"/>
    </location>
</feature>
<keyword evidence="8" id="KW-1185">Reference proteome</keyword>
<dbReference type="Proteomes" id="UP001064489">
    <property type="component" value="Chromosome 13"/>
</dbReference>
<evidence type="ECO:0000259" key="5">
    <source>
        <dbReference type="PROSITE" id="PS50011"/>
    </source>
</evidence>
<dbReference type="CDD" id="cd23509">
    <property type="entry name" value="Gnk2-like"/>
    <property type="match status" value="2"/>
</dbReference>
<dbReference type="EMBL" id="JAJSOW010000002">
    <property type="protein sequence ID" value="KAI9197640.1"/>
    <property type="molecule type" value="Genomic_DNA"/>
</dbReference>
<dbReference type="InterPro" id="IPR038408">
    <property type="entry name" value="GNK2_sf"/>
</dbReference>
<dbReference type="InterPro" id="IPR011009">
    <property type="entry name" value="Kinase-like_dom_sf"/>
</dbReference>
<evidence type="ECO:0008006" key="9">
    <source>
        <dbReference type="Google" id="ProtNLM"/>
    </source>
</evidence>
<gene>
    <name evidence="7" type="ORF">LWI28_001967</name>
</gene>
<evidence type="ECO:0000259" key="6">
    <source>
        <dbReference type="PROSITE" id="PS51473"/>
    </source>
</evidence>
<dbReference type="Pfam" id="PF01657">
    <property type="entry name" value="Stress-antifung"/>
    <property type="match status" value="2"/>
</dbReference>
<name>A0AAD5JNZ3_ACENE</name>
<keyword evidence="3" id="KW-0472">Membrane</keyword>
<dbReference type="SUPFAM" id="SSF56112">
    <property type="entry name" value="Protein kinase-like (PK-like)"/>
    <property type="match status" value="1"/>
</dbReference>
<dbReference type="PANTHER" id="PTHR32099:SF92">
    <property type="entry name" value="CYSTEINE-RICH RECEPTOR-LIKE PROTEIN KINASE 11"/>
    <property type="match status" value="1"/>
</dbReference>
<protein>
    <recommendedName>
        <fullName evidence="9">Cysteine-rich receptor-like protein kinase</fullName>
    </recommendedName>
</protein>
<dbReference type="InterPro" id="IPR002902">
    <property type="entry name" value="GNK2"/>
</dbReference>
<dbReference type="AlphaFoldDB" id="A0AAD5JNZ3"/>
<evidence type="ECO:0000256" key="2">
    <source>
        <dbReference type="ARBA" id="ARBA00022737"/>
    </source>
</evidence>
<keyword evidence="2" id="KW-0677">Repeat</keyword>
<dbReference type="FunFam" id="3.30.430.20:FF:000003">
    <property type="entry name" value="Cysteine-rich RLK (RECEPTOR-like protein kinase) 10"/>
    <property type="match status" value="1"/>
</dbReference>
<reference evidence="7 8" key="1">
    <citation type="journal article" date="2022" name="Plant J.">
        <title>Strategies of tolerance reflected in two North American maple genomes.</title>
        <authorList>
            <person name="McEvoy S.L."/>
            <person name="Sezen U.U."/>
            <person name="Trouern-Trend A."/>
            <person name="McMahon S.M."/>
            <person name="Schaberg P.G."/>
            <person name="Yang J."/>
            <person name="Wegrzyn J.L."/>
            <person name="Swenson N.G."/>
        </authorList>
    </citation>
    <scope>NUCLEOTIDE SEQUENCE [LARGE SCALE GENOMIC DNA]</scope>
    <source>
        <strain evidence="7">91603</strain>
    </source>
</reference>
<evidence type="ECO:0000313" key="7">
    <source>
        <dbReference type="EMBL" id="KAI9197640.1"/>
    </source>
</evidence>
<feature type="domain" description="Gnk2-homologous" evidence="6">
    <location>
        <begin position="19"/>
        <end position="122"/>
    </location>
</feature>
<comment type="caution">
    <text evidence="7">The sequence shown here is derived from an EMBL/GenBank/DDBJ whole genome shotgun (WGS) entry which is preliminary data.</text>
</comment>
<proteinExistence type="predicted"/>
<accession>A0AAD5JNZ3</accession>
<evidence type="ECO:0000256" key="1">
    <source>
        <dbReference type="ARBA" id="ARBA00022729"/>
    </source>
</evidence>
<dbReference type="PANTHER" id="PTHR32099">
    <property type="entry name" value="CYSTEINE-RICH REPEAT SECRETORY PROTEIN"/>
    <property type="match status" value="1"/>
</dbReference>
<feature type="chain" id="PRO_5042134272" description="Cysteine-rich receptor-like protein kinase" evidence="4">
    <location>
        <begin position="23"/>
        <end position="399"/>
    </location>
</feature>